<feature type="compositionally biased region" description="Acidic residues" evidence="1">
    <location>
        <begin position="114"/>
        <end position="133"/>
    </location>
</feature>
<gene>
    <name evidence="2" type="ORF">R1sor_020077</name>
</gene>
<organism evidence="2 3">
    <name type="scientific">Riccia sorocarpa</name>
    <dbReference type="NCBI Taxonomy" id="122646"/>
    <lineage>
        <taxon>Eukaryota</taxon>
        <taxon>Viridiplantae</taxon>
        <taxon>Streptophyta</taxon>
        <taxon>Embryophyta</taxon>
        <taxon>Marchantiophyta</taxon>
        <taxon>Marchantiopsida</taxon>
        <taxon>Marchantiidae</taxon>
        <taxon>Marchantiales</taxon>
        <taxon>Ricciaceae</taxon>
        <taxon>Riccia</taxon>
    </lineage>
</organism>
<protein>
    <submittedName>
        <fullName evidence="2">Uncharacterized protein</fullName>
    </submittedName>
</protein>
<evidence type="ECO:0000313" key="2">
    <source>
        <dbReference type="EMBL" id="KAL3702055.1"/>
    </source>
</evidence>
<evidence type="ECO:0000256" key="1">
    <source>
        <dbReference type="SAM" id="MobiDB-lite"/>
    </source>
</evidence>
<dbReference type="Proteomes" id="UP001633002">
    <property type="component" value="Unassembled WGS sequence"/>
</dbReference>
<dbReference type="AlphaFoldDB" id="A0ABD3II04"/>
<dbReference type="EMBL" id="JBJQOH010000001">
    <property type="protein sequence ID" value="KAL3702055.1"/>
    <property type="molecule type" value="Genomic_DNA"/>
</dbReference>
<reference evidence="2 3" key="1">
    <citation type="submission" date="2024-09" db="EMBL/GenBank/DDBJ databases">
        <title>Chromosome-scale assembly of Riccia sorocarpa.</title>
        <authorList>
            <person name="Paukszto L."/>
        </authorList>
    </citation>
    <scope>NUCLEOTIDE SEQUENCE [LARGE SCALE GENOMIC DNA]</scope>
    <source>
        <strain evidence="2">LP-2024</strain>
        <tissue evidence="2">Aerial parts of the thallus</tissue>
    </source>
</reference>
<sequence length="194" mass="21902">MYQAPVTDQLSRGMKVKHLVQLVSLTVLFTWLLYQLNSSHSVKIANLRTRVDGFPDDTVGFDEPANLVVNADSHVDQLVEVGDEVLSVNLLPKRNIRPSELRELRREENNNAVDELEQVGDEGDDSGEGDGGEDAGKFVEADHSRNLEEIENEGLGNQGVDLGFEGTDKSKLERCKLRWLDLQGHSEHYQRYWE</sequence>
<comment type="caution">
    <text evidence="2">The sequence shown here is derived from an EMBL/GenBank/DDBJ whole genome shotgun (WGS) entry which is preliminary data.</text>
</comment>
<evidence type="ECO:0000313" key="3">
    <source>
        <dbReference type="Proteomes" id="UP001633002"/>
    </source>
</evidence>
<keyword evidence="3" id="KW-1185">Reference proteome</keyword>
<feature type="region of interest" description="Disordered" evidence="1">
    <location>
        <begin position="105"/>
        <end position="137"/>
    </location>
</feature>
<name>A0ABD3II04_9MARC</name>
<accession>A0ABD3II04</accession>
<proteinExistence type="predicted"/>